<dbReference type="InterPro" id="IPR050445">
    <property type="entry name" value="Bact_polysacc_biosynth/exp"/>
</dbReference>
<protein>
    <submittedName>
        <fullName evidence="9">Exopolysaccharide biosynthesis protein</fullName>
    </submittedName>
</protein>
<keyword evidence="3 6" id="KW-0812">Transmembrane</keyword>
<feature type="transmembrane region" description="Helical" evidence="6">
    <location>
        <begin position="341"/>
        <end position="362"/>
    </location>
</feature>
<name>A0ABX1WSY3_9BACT</name>
<feature type="transmembrane region" description="Helical" evidence="6">
    <location>
        <begin position="31"/>
        <end position="50"/>
    </location>
</feature>
<keyword evidence="5 6" id="KW-0472">Membrane</keyword>
<dbReference type="InterPro" id="IPR032807">
    <property type="entry name" value="GNVR"/>
</dbReference>
<keyword evidence="2" id="KW-1003">Cell membrane</keyword>
<evidence type="ECO:0000256" key="5">
    <source>
        <dbReference type="ARBA" id="ARBA00023136"/>
    </source>
</evidence>
<evidence type="ECO:0000256" key="3">
    <source>
        <dbReference type="ARBA" id="ARBA00022692"/>
    </source>
</evidence>
<evidence type="ECO:0000259" key="8">
    <source>
        <dbReference type="Pfam" id="PF13807"/>
    </source>
</evidence>
<dbReference type="PANTHER" id="PTHR32309:SF13">
    <property type="entry name" value="FERRIC ENTEROBACTIN TRANSPORT PROTEIN FEPE"/>
    <property type="match status" value="1"/>
</dbReference>
<evidence type="ECO:0000259" key="7">
    <source>
        <dbReference type="Pfam" id="PF02706"/>
    </source>
</evidence>
<dbReference type="Pfam" id="PF13807">
    <property type="entry name" value="GNVR"/>
    <property type="match status" value="1"/>
</dbReference>
<dbReference type="Proteomes" id="UP000732105">
    <property type="component" value="Unassembled WGS sequence"/>
</dbReference>
<proteinExistence type="predicted"/>
<dbReference type="Pfam" id="PF02706">
    <property type="entry name" value="Wzz"/>
    <property type="match status" value="1"/>
</dbReference>
<keyword evidence="4 6" id="KW-1133">Transmembrane helix</keyword>
<dbReference type="PANTHER" id="PTHR32309">
    <property type="entry name" value="TYROSINE-PROTEIN KINASE"/>
    <property type="match status" value="1"/>
</dbReference>
<reference evidence="9 10" key="1">
    <citation type="submission" date="2018-12" db="EMBL/GenBank/DDBJ databases">
        <title>Marinifilum JC070 sp. nov., a marine bacterium isolated from Yongle Blue Hole in the South China Sea.</title>
        <authorList>
            <person name="Fu T."/>
        </authorList>
    </citation>
    <scope>NUCLEOTIDE SEQUENCE [LARGE SCALE GENOMIC DNA]</scope>
    <source>
        <strain evidence="9 10">JC070</strain>
    </source>
</reference>
<feature type="domain" description="Polysaccharide chain length determinant N-terminal" evidence="7">
    <location>
        <begin position="15"/>
        <end position="67"/>
    </location>
</feature>
<sequence length="372" mass="41448">MQEDSNNINNRTESEIDLIQLAKTIWEGKKTVFKITIIFMFVGLFMAVFSPKEYTALSTMVPQSAEGNGKIGGNLGGLAAMAGINLGSMGGGSTIPPTLYPKIVRSIPFQKELMKTPLSIEGQSERVTFAHYYEEIYSPGLLGYIKKYTIGLPGLFLKAIRGKQTVTSDLIISDQNLLSITHDEKKLINILSAQLSIEVNEKDGYITISARMPQAKAAAQMVQKAQLLLQDAITDFKIQKAKDQLVFVEERYIEIKLEANLAQQKLAQFLDRNKNVSKATAQTELERLTAEYNLVYGLYSELAKQLETQKIQVKEDTPVFTVIEPVSVPIEKSKPKRAMIFIIWTFFGGILGLGIVLGKVVISSIRSEWKEE</sequence>
<dbReference type="RefSeq" id="WP_171594488.1">
    <property type="nucleotide sequence ID" value="NZ_RZNH01000005.1"/>
</dbReference>
<keyword evidence="10" id="KW-1185">Reference proteome</keyword>
<dbReference type="EMBL" id="RZNH01000005">
    <property type="protein sequence ID" value="NOU59218.1"/>
    <property type="molecule type" value="Genomic_DNA"/>
</dbReference>
<evidence type="ECO:0000313" key="9">
    <source>
        <dbReference type="EMBL" id="NOU59218.1"/>
    </source>
</evidence>
<gene>
    <name evidence="9" type="ORF">ELS83_05255</name>
</gene>
<accession>A0ABX1WSY3</accession>
<comment type="subcellular location">
    <subcellularLocation>
        <location evidence="1">Cell membrane</location>
        <topology evidence="1">Multi-pass membrane protein</topology>
    </subcellularLocation>
</comment>
<comment type="caution">
    <text evidence="9">The sequence shown here is derived from an EMBL/GenBank/DDBJ whole genome shotgun (WGS) entry which is preliminary data.</text>
</comment>
<evidence type="ECO:0000256" key="4">
    <source>
        <dbReference type="ARBA" id="ARBA00022989"/>
    </source>
</evidence>
<evidence type="ECO:0000256" key="1">
    <source>
        <dbReference type="ARBA" id="ARBA00004651"/>
    </source>
</evidence>
<evidence type="ECO:0000256" key="2">
    <source>
        <dbReference type="ARBA" id="ARBA00022475"/>
    </source>
</evidence>
<evidence type="ECO:0000256" key="6">
    <source>
        <dbReference type="SAM" id="Phobius"/>
    </source>
</evidence>
<dbReference type="InterPro" id="IPR003856">
    <property type="entry name" value="LPS_length_determ_N"/>
</dbReference>
<organism evidence="9 10">
    <name type="scientific">Marinifilum caeruleilacunae</name>
    <dbReference type="NCBI Taxonomy" id="2499076"/>
    <lineage>
        <taxon>Bacteria</taxon>
        <taxon>Pseudomonadati</taxon>
        <taxon>Bacteroidota</taxon>
        <taxon>Bacteroidia</taxon>
        <taxon>Marinilabiliales</taxon>
        <taxon>Marinifilaceae</taxon>
    </lineage>
</organism>
<feature type="domain" description="Tyrosine-protein kinase G-rich" evidence="8">
    <location>
        <begin position="280"/>
        <end position="359"/>
    </location>
</feature>
<evidence type="ECO:0000313" key="10">
    <source>
        <dbReference type="Proteomes" id="UP000732105"/>
    </source>
</evidence>